<evidence type="ECO:0000313" key="1">
    <source>
        <dbReference type="EMBL" id="APU01672.1"/>
    </source>
</evidence>
<protein>
    <submittedName>
        <fullName evidence="1">Uncharacterized protein</fullName>
    </submittedName>
</protein>
<proteinExistence type="predicted"/>
<accession>A0A219YCK4</accession>
<organism evidence="1 2">
    <name type="scientific">Aeromonas phage 65.2</name>
    <dbReference type="NCBI Taxonomy" id="1932896"/>
    <lineage>
        <taxon>Viruses</taxon>
        <taxon>Duplodnaviria</taxon>
        <taxon>Heunggongvirae</taxon>
        <taxon>Uroviricota</taxon>
        <taxon>Caudoviricetes</taxon>
        <taxon>Pantevenvirales</taxon>
        <taxon>Straboviridae</taxon>
        <taxon>Emmerichvirinae</taxon>
        <taxon>Ishigurovirus</taxon>
        <taxon>Ishigurovirus osborne</taxon>
    </lineage>
</organism>
<reference evidence="1 2" key="1">
    <citation type="journal article" date="2017" name="Sci. Rep.">
        <title>Characterization and diversity of phages infecting Aeromonas salmonicida subsp. salmonicida.</title>
        <authorList>
            <person name="Vincent A.T."/>
            <person name="Paquet V.E."/>
            <person name="Bernatchez A."/>
            <person name="Tremblay D.M."/>
            <person name="Moineau S."/>
            <person name="Charette S.J."/>
        </authorList>
    </citation>
    <scope>NUCLEOTIDE SEQUENCE [LARGE SCALE GENOMIC DNA]</scope>
</reference>
<evidence type="ECO:0000313" key="2">
    <source>
        <dbReference type="Proteomes" id="UP000225215"/>
    </source>
</evidence>
<dbReference type="EMBL" id="KY290955">
    <property type="protein sequence ID" value="APU01672.1"/>
    <property type="molecule type" value="Genomic_DNA"/>
</dbReference>
<sequence>MVIALGFVAGVCFVKSVRATRAAYQKAFTTGYVIAGISSLYCFAIS</sequence>
<name>A0A219YCK4_9CAUD</name>
<dbReference type="Proteomes" id="UP000225215">
    <property type="component" value="Segment"/>
</dbReference>